<organism evidence="1 2">
    <name type="scientific">Spongisporangium articulatum</name>
    <dbReference type="NCBI Taxonomy" id="3362603"/>
    <lineage>
        <taxon>Bacteria</taxon>
        <taxon>Bacillati</taxon>
        <taxon>Actinomycetota</taxon>
        <taxon>Actinomycetes</taxon>
        <taxon>Kineosporiales</taxon>
        <taxon>Kineosporiaceae</taxon>
        <taxon>Spongisporangium</taxon>
    </lineage>
</organism>
<evidence type="ECO:0000313" key="2">
    <source>
        <dbReference type="Proteomes" id="UP001612915"/>
    </source>
</evidence>
<dbReference type="RefSeq" id="WP_398277862.1">
    <property type="nucleotide sequence ID" value="NZ_JBITLV010000002.1"/>
</dbReference>
<sequence length="144" mass="16133">MRRKHLERHGLETEPLGDGPLEAGVRPLWLVTVTLSGGVLALDRVRYGLGLLNETRAFLVSTRYDEHHAEIRYWDEGDTVAETTRQALELWGDEDVEDVLPGWTLYGLSVVDRGAARSQWVAGEHPRVVALGEIVPFDDYAQLA</sequence>
<gene>
    <name evidence="1" type="ORF">ACIB24_08115</name>
</gene>
<protein>
    <recommendedName>
        <fullName evidence="3">Pyridoxamine 5'-phosphate oxidase</fullName>
    </recommendedName>
</protein>
<evidence type="ECO:0008006" key="3">
    <source>
        <dbReference type="Google" id="ProtNLM"/>
    </source>
</evidence>
<evidence type="ECO:0000313" key="1">
    <source>
        <dbReference type="EMBL" id="MFI7587025.1"/>
    </source>
</evidence>
<keyword evidence="2" id="KW-1185">Reference proteome</keyword>
<accession>A0ABW8AL03</accession>
<reference evidence="1 2" key="1">
    <citation type="submission" date="2024-10" db="EMBL/GenBank/DDBJ databases">
        <title>The Natural Products Discovery Center: Release of the First 8490 Sequenced Strains for Exploring Actinobacteria Biosynthetic Diversity.</title>
        <authorList>
            <person name="Kalkreuter E."/>
            <person name="Kautsar S.A."/>
            <person name="Yang D."/>
            <person name="Bader C.D."/>
            <person name="Teijaro C.N."/>
            <person name="Fluegel L."/>
            <person name="Davis C.M."/>
            <person name="Simpson J.R."/>
            <person name="Lauterbach L."/>
            <person name="Steele A.D."/>
            <person name="Gui C."/>
            <person name="Meng S."/>
            <person name="Li G."/>
            <person name="Viehrig K."/>
            <person name="Ye F."/>
            <person name="Su P."/>
            <person name="Kiefer A.F."/>
            <person name="Nichols A."/>
            <person name="Cepeda A.J."/>
            <person name="Yan W."/>
            <person name="Fan B."/>
            <person name="Jiang Y."/>
            <person name="Adhikari A."/>
            <person name="Zheng C.-J."/>
            <person name="Schuster L."/>
            <person name="Cowan T.M."/>
            <person name="Smanski M.J."/>
            <person name="Chevrette M.G."/>
            <person name="De Carvalho L.P.S."/>
            <person name="Shen B."/>
        </authorList>
    </citation>
    <scope>NUCLEOTIDE SEQUENCE [LARGE SCALE GENOMIC DNA]</scope>
    <source>
        <strain evidence="1 2">NPDC049639</strain>
    </source>
</reference>
<dbReference type="Proteomes" id="UP001612915">
    <property type="component" value="Unassembled WGS sequence"/>
</dbReference>
<proteinExistence type="predicted"/>
<comment type="caution">
    <text evidence="1">The sequence shown here is derived from an EMBL/GenBank/DDBJ whole genome shotgun (WGS) entry which is preliminary data.</text>
</comment>
<dbReference type="EMBL" id="JBITLV010000002">
    <property type="protein sequence ID" value="MFI7587025.1"/>
    <property type="molecule type" value="Genomic_DNA"/>
</dbReference>
<name>A0ABW8AL03_9ACTN</name>